<feature type="transmembrane region" description="Helical" evidence="5">
    <location>
        <begin position="9"/>
        <end position="28"/>
    </location>
</feature>
<evidence type="ECO:0000313" key="7">
    <source>
        <dbReference type="EMBL" id="TGJ75752.1"/>
    </source>
</evidence>
<name>A0A4Z0YFN7_9FIRM</name>
<keyword evidence="5" id="KW-0812">Transmembrane</keyword>
<evidence type="ECO:0000256" key="1">
    <source>
        <dbReference type="ARBA" id="ARBA00007162"/>
    </source>
</evidence>
<dbReference type="SUPFAM" id="SSF53850">
    <property type="entry name" value="Periplasmic binding protein-like II"/>
    <property type="match status" value="1"/>
</dbReference>
<dbReference type="GO" id="GO:0043190">
    <property type="term" value="C:ATP-binding cassette (ABC) transporter complex"/>
    <property type="evidence" value="ECO:0007669"/>
    <property type="project" value="InterPro"/>
</dbReference>
<dbReference type="CDD" id="cd01071">
    <property type="entry name" value="PBP2_PhnD_like"/>
    <property type="match status" value="1"/>
</dbReference>
<dbReference type="Gene3D" id="3.40.190.10">
    <property type="entry name" value="Periplasmic binding protein-like II"/>
    <property type="match status" value="2"/>
</dbReference>
<protein>
    <submittedName>
        <fullName evidence="7">Methyl-accepting chemotaxis protein 4</fullName>
    </submittedName>
</protein>
<reference evidence="7 8" key="1">
    <citation type="submission" date="2019-04" db="EMBL/GenBank/DDBJ databases">
        <authorList>
            <person name="Poehlein A."/>
            <person name="Bengelsdorf F.R."/>
            <person name="Duerre P."/>
            <person name="Daniel R."/>
        </authorList>
    </citation>
    <scope>NUCLEOTIDE SEQUENCE [LARGE SCALE GENOMIC DNA]</scope>
    <source>
        <strain evidence="7 8">BS-1</strain>
    </source>
</reference>
<dbReference type="GO" id="GO:0007165">
    <property type="term" value="P:signal transduction"/>
    <property type="evidence" value="ECO:0007669"/>
    <property type="project" value="UniProtKB-KW"/>
</dbReference>
<dbReference type="Proteomes" id="UP000297714">
    <property type="component" value="Unassembled WGS sequence"/>
</dbReference>
<dbReference type="PANTHER" id="PTHR32089">
    <property type="entry name" value="METHYL-ACCEPTING CHEMOTAXIS PROTEIN MCPB"/>
    <property type="match status" value="1"/>
</dbReference>
<dbReference type="SMART" id="SM00283">
    <property type="entry name" value="MA"/>
    <property type="match status" value="1"/>
</dbReference>
<dbReference type="Pfam" id="PF12974">
    <property type="entry name" value="Phosphonate-bd"/>
    <property type="match status" value="1"/>
</dbReference>
<organism evidence="7 8">
    <name type="scientific">Caproiciproducens galactitolivorans</name>
    <dbReference type="NCBI Taxonomy" id="642589"/>
    <lineage>
        <taxon>Bacteria</taxon>
        <taxon>Bacillati</taxon>
        <taxon>Bacillota</taxon>
        <taxon>Clostridia</taxon>
        <taxon>Eubacteriales</taxon>
        <taxon>Acutalibacteraceae</taxon>
        <taxon>Caproiciproducens</taxon>
    </lineage>
</organism>
<proteinExistence type="inferred from homology"/>
<keyword evidence="5" id="KW-0472">Membrane</keyword>
<dbReference type="OrthoDB" id="9781943at2"/>
<dbReference type="GO" id="GO:0055085">
    <property type="term" value="P:transmembrane transport"/>
    <property type="evidence" value="ECO:0007669"/>
    <property type="project" value="InterPro"/>
</dbReference>
<gene>
    <name evidence="7" type="primary">mcp4</name>
    <name evidence="7" type="ORF">CAGA_21300</name>
</gene>
<evidence type="ECO:0000256" key="5">
    <source>
        <dbReference type="SAM" id="Phobius"/>
    </source>
</evidence>
<dbReference type="Gene3D" id="1.10.287.950">
    <property type="entry name" value="Methyl-accepting chemotaxis protein"/>
    <property type="match status" value="1"/>
</dbReference>
<sequence>MNTTFKKPLLISLAGIVLLQGIALLFHFNGVAGFLFSVIGSALILFGANAIFGETGEVSYSTAQNPQNESDLGEELFRVAETMGFDSQQLIWLSKDNMKTFEKLTEISYDIERLSEQNAASTEEINASINELAGICNALNSGIVKIKEHSETSVEMLDKNEQTLRGIGDFILDLTSRVKVASDSNLELQESSNKINEIVDYIRKISSQTNLLALNAAIEAARAGQAGRGFSVVAGEIRRLAVQTDEAISVIEGVVKNIIEKIDTSNTAMSDIRDKMKNVDNIVNESTEIIQGINSILKDVQSSLVAITEESIMQKNTASEIESAVSTVANAVQETHDVSYKAIQMVDVQQKKNQTVLDFCNKIGETSESLQLNALHFKKANEIIFGVNPFVEPERIKKTYVPILERVCSSIGLKCRTLIVRSYDALSESVGKGIIDIGWFSPFAYVNAHQKFGANVLVTPKVNGRCSYNGFIIARKDGRVRSINDLPGKTFAYVDEKSASGYLYARDMIKQNHMNPDTIFEKVVFLGNHNNVLNAVLSGEVDAGATYDEVYDQARADGLFTDEICIIARTEEIPKDALAARKDFPQELADMLSNAFVEFNDYSGIDTTVQGFIKNTDQAYDIIRKLNS</sequence>
<dbReference type="Pfam" id="PF00015">
    <property type="entry name" value="MCPsignal"/>
    <property type="match status" value="1"/>
</dbReference>
<dbReference type="AlphaFoldDB" id="A0A4Z0YFN7"/>
<keyword evidence="5" id="KW-1133">Transmembrane helix</keyword>
<comment type="similarity">
    <text evidence="1">Belongs to the phosphate/phosphite/phosphonate binding protein family.</text>
</comment>
<dbReference type="SUPFAM" id="SSF58104">
    <property type="entry name" value="Methyl-accepting chemotaxis protein (MCP) signaling domain"/>
    <property type="match status" value="1"/>
</dbReference>
<dbReference type="InterPro" id="IPR004089">
    <property type="entry name" value="MCPsignal_dom"/>
</dbReference>
<evidence type="ECO:0000256" key="4">
    <source>
        <dbReference type="PROSITE-ProRule" id="PRU00284"/>
    </source>
</evidence>
<dbReference type="RefSeq" id="WP_135660625.1">
    <property type="nucleotide sequence ID" value="NZ_JAJUFJ010000003.1"/>
</dbReference>
<dbReference type="NCBIfam" id="TIGR01098">
    <property type="entry name" value="3A0109s03R"/>
    <property type="match status" value="1"/>
</dbReference>
<dbReference type="EMBL" id="SRMQ01000011">
    <property type="protein sequence ID" value="TGJ75752.1"/>
    <property type="molecule type" value="Genomic_DNA"/>
</dbReference>
<evidence type="ECO:0000313" key="8">
    <source>
        <dbReference type="Proteomes" id="UP000297714"/>
    </source>
</evidence>
<feature type="domain" description="Methyl-accepting transducer" evidence="6">
    <location>
        <begin position="93"/>
        <end position="329"/>
    </location>
</feature>
<dbReference type="PANTHER" id="PTHR32089:SF112">
    <property type="entry name" value="LYSOZYME-LIKE PROTEIN-RELATED"/>
    <property type="match status" value="1"/>
</dbReference>
<evidence type="ECO:0000256" key="2">
    <source>
        <dbReference type="ARBA" id="ARBA00022729"/>
    </source>
</evidence>
<keyword evidence="2" id="KW-0732">Signal</keyword>
<comment type="caution">
    <text evidence="7">The sequence shown here is derived from an EMBL/GenBank/DDBJ whole genome shotgun (WGS) entry which is preliminary data.</text>
</comment>
<keyword evidence="8" id="KW-1185">Reference proteome</keyword>
<dbReference type="InterPro" id="IPR005770">
    <property type="entry name" value="PhnD"/>
</dbReference>
<evidence type="ECO:0000256" key="3">
    <source>
        <dbReference type="ARBA" id="ARBA00023224"/>
    </source>
</evidence>
<keyword evidence="3 4" id="KW-0807">Transducer</keyword>
<dbReference type="PROSITE" id="PS50111">
    <property type="entry name" value="CHEMOTAXIS_TRANSDUC_2"/>
    <property type="match status" value="1"/>
</dbReference>
<accession>A0A4Z0YFN7</accession>
<evidence type="ECO:0000259" key="6">
    <source>
        <dbReference type="PROSITE" id="PS50111"/>
    </source>
</evidence>